<dbReference type="AlphaFoldDB" id="A0A423Q0J9"/>
<evidence type="ECO:0000313" key="10">
    <source>
        <dbReference type="EMBL" id="ROO31402.1"/>
    </source>
</evidence>
<dbReference type="Proteomes" id="UP000285310">
    <property type="component" value="Unassembled WGS sequence"/>
</dbReference>
<accession>A0A423Q0J9</accession>
<feature type="transmembrane region" description="Helical" evidence="8">
    <location>
        <begin position="86"/>
        <end position="108"/>
    </location>
</feature>
<feature type="transmembrane region" description="Helical" evidence="8">
    <location>
        <begin position="412"/>
        <end position="435"/>
    </location>
</feature>
<dbReference type="PANTHER" id="PTHR48020">
    <property type="entry name" value="PROTON MYO-INOSITOL COTRANSPORTER"/>
    <property type="match status" value="1"/>
</dbReference>
<dbReference type="PANTHER" id="PTHR48020:SF12">
    <property type="entry name" value="PROTON MYO-INOSITOL COTRANSPORTER"/>
    <property type="match status" value="1"/>
</dbReference>
<dbReference type="Gene3D" id="1.20.1250.20">
    <property type="entry name" value="MFS general substrate transporter like domains"/>
    <property type="match status" value="1"/>
</dbReference>
<feature type="transmembrane region" description="Helical" evidence="8">
    <location>
        <begin position="353"/>
        <end position="375"/>
    </location>
</feature>
<sequence length="458" mass="47275">MSDVDMPRHNALPATAWLAIGAAALGGMLYGYDIGIIAGALVFMKPALSLSASEMSLIVAAVLGGGSLATLIGGPAADRFGRKATLTVAGLVFIVGVVVTAIAGGYSGALVGRLIQGIGVGLITIVVPLYMVEVMPPAVRGRSVTLFQLCLTFGILAGYLVGYLFNHSGDWRAMFATALIPAAAFVLLGLALPKSPRWLFKQGRTDEARAVLGRTHGPAEAETTFAELADQTDADAAAGRWSLLPAPGYRKAFFLALAIGLLNQLTGINTLLQFNTVILDQSGLGSGAAAVLGSVTVGLTNFVVTIIGLVLIDRVGRRPLLIIGTAGSAIALVFMALVHVLTTASPLQGYATLAGLIGFVVFFAIGPGIVVWLAISEVLPLAIRAKGMAVALFANSLMSAALAAVFMDIVALAGYAGAFALLAVSVLLYLLVAIFPLPETKGRKLEEIERHFLGGEHG</sequence>
<keyword evidence="11" id="KW-1185">Reference proteome</keyword>
<dbReference type="InterPro" id="IPR005829">
    <property type="entry name" value="Sugar_transporter_CS"/>
</dbReference>
<dbReference type="PROSITE" id="PS00217">
    <property type="entry name" value="SUGAR_TRANSPORT_2"/>
    <property type="match status" value="1"/>
</dbReference>
<feature type="transmembrane region" description="Helical" evidence="8">
    <location>
        <begin position="252"/>
        <end position="272"/>
    </location>
</feature>
<feature type="transmembrane region" description="Helical" evidence="8">
    <location>
        <begin position="387"/>
        <end position="406"/>
    </location>
</feature>
<keyword evidence="4 8" id="KW-0812">Transmembrane</keyword>
<reference evidence="10 11" key="1">
    <citation type="submission" date="2013-10" db="EMBL/GenBank/DDBJ databases">
        <title>Salinisphaera japonica YTM-1 Genome Sequencing.</title>
        <authorList>
            <person name="Lai Q."/>
            <person name="Li C."/>
            <person name="Shao Z."/>
        </authorList>
    </citation>
    <scope>NUCLEOTIDE SEQUENCE [LARGE SCALE GENOMIC DNA]</scope>
    <source>
        <strain evidence="10 11">YTM-1</strain>
    </source>
</reference>
<dbReference type="InterPro" id="IPR050814">
    <property type="entry name" value="Myo-inositol_Transporter"/>
</dbReference>
<dbReference type="GO" id="GO:0022857">
    <property type="term" value="F:transmembrane transporter activity"/>
    <property type="evidence" value="ECO:0007669"/>
    <property type="project" value="InterPro"/>
</dbReference>
<dbReference type="PROSITE" id="PS50850">
    <property type="entry name" value="MFS"/>
    <property type="match status" value="1"/>
</dbReference>
<keyword evidence="6 8" id="KW-0472">Membrane</keyword>
<feature type="transmembrane region" description="Helical" evidence="8">
    <location>
        <begin position="319"/>
        <end position="341"/>
    </location>
</feature>
<dbReference type="InterPro" id="IPR005828">
    <property type="entry name" value="MFS_sugar_transport-like"/>
</dbReference>
<dbReference type="SUPFAM" id="SSF103473">
    <property type="entry name" value="MFS general substrate transporter"/>
    <property type="match status" value="1"/>
</dbReference>
<gene>
    <name evidence="10" type="ORF">SAJA_02655</name>
</gene>
<feature type="transmembrane region" description="Helical" evidence="8">
    <location>
        <begin position="171"/>
        <end position="192"/>
    </location>
</feature>
<evidence type="ECO:0000256" key="4">
    <source>
        <dbReference type="ARBA" id="ARBA00022692"/>
    </source>
</evidence>
<dbReference type="InterPro" id="IPR036259">
    <property type="entry name" value="MFS_trans_sf"/>
</dbReference>
<dbReference type="PRINTS" id="PR00171">
    <property type="entry name" value="SUGRTRNSPORT"/>
</dbReference>
<evidence type="ECO:0000256" key="7">
    <source>
        <dbReference type="RuleBase" id="RU003346"/>
    </source>
</evidence>
<evidence type="ECO:0000256" key="6">
    <source>
        <dbReference type="ARBA" id="ARBA00023136"/>
    </source>
</evidence>
<dbReference type="PROSITE" id="PS00216">
    <property type="entry name" value="SUGAR_TRANSPORT_1"/>
    <property type="match status" value="2"/>
</dbReference>
<feature type="transmembrane region" description="Helical" evidence="8">
    <location>
        <begin position="114"/>
        <end position="132"/>
    </location>
</feature>
<dbReference type="InterPro" id="IPR020846">
    <property type="entry name" value="MFS_dom"/>
</dbReference>
<evidence type="ECO:0000256" key="3">
    <source>
        <dbReference type="ARBA" id="ARBA00022448"/>
    </source>
</evidence>
<comment type="subcellular location">
    <subcellularLocation>
        <location evidence="1">Membrane</location>
        <topology evidence="1">Multi-pass membrane protein</topology>
    </subcellularLocation>
</comment>
<keyword evidence="5 8" id="KW-1133">Transmembrane helix</keyword>
<evidence type="ECO:0000256" key="5">
    <source>
        <dbReference type="ARBA" id="ARBA00022989"/>
    </source>
</evidence>
<dbReference type="InterPro" id="IPR003663">
    <property type="entry name" value="Sugar/inositol_transpt"/>
</dbReference>
<dbReference type="Pfam" id="PF00083">
    <property type="entry name" value="Sugar_tr"/>
    <property type="match status" value="1"/>
</dbReference>
<comment type="similarity">
    <text evidence="2 7">Belongs to the major facilitator superfamily. Sugar transporter (TC 2.A.1.1) family.</text>
</comment>
<name>A0A423Q0J9_9GAMM</name>
<evidence type="ECO:0000256" key="2">
    <source>
        <dbReference type="ARBA" id="ARBA00010992"/>
    </source>
</evidence>
<keyword evidence="3 7" id="KW-0813">Transport</keyword>
<feature type="transmembrane region" description="Helical" evidence="8">
    <location>
        <begin position="16"/>
        <end position="43"/>
    </location>
</feature>
<feature type="transmembrane region" description="Helical" evidence="8">
    <location>
        <begin position="144"/>
        <end position="165"/>
    </location>
</feature>
<feature type="transmembrane region" description="Helical" evidence="8">
    <location>
        <begin position="284"/>
        <end position="312"/>
    </location>
</feature>
<dbReference type="OrthoDB" id="5368493at2"/>
<dbReference type="NCBIfam" id="TIGR00879">
    <property type="entry name" value="SP"/>
    <property type="match status" value="1"/>
</dbReference>
<evidence type="ECO:0000259" key="9">
    <source>
        <dbReference type="PROSITE" id="PS50850"/>
    </source>
</evidence>
<protein>
    <submittedName>
        <fullName evidence="10">Sugar MFS transporter</fullName>
    </submittedName>
</protein>
<dbReference type="RefSeq" id="WP_123657096.1">
    <property type="nucleotide sequence ID" value="NZ_AYKG01000005.1"/>
</dbReference>
<dbReference type="EMBL" id="AYKG01000005">
    <property type="protein sequence ID" value="ROO31402.1"/>
    <property type="molecule type" value="Genomic_DNA"/>
</dbReference>
<evidence type="ECO:0000313" key="11">
    <source>
        <dbReference type="Proteomes" id="UP000285310"/>
    </source>
</evidence>
<comment type="caution">
    <text evidence="10">The sequence shown here is derived from an EMBL/GenBank/DDBJ whole genome shotgun (WGS) entry which is preliminary data.</text>
</comment>
<evidence type="ECO:0000256" key="1">
    <source>
        <dbReference type="ARBA" id="ARBA00004141"/>
    </source>
</evidence>
<proteinExistence type="inferred from homology"/>
<evidence type="ECO:0000256" key="8">
    <source>
        <dbReference type="SAM" id="Phobius"/>
    </source>
</evidence>
<dbReference type="GO" id="GO:0016020">
    <property type="term" value="C:membrane"/>
    <property type="evidence" value="ECO:0007669"/>
    <property type="project" value="UniProtKB-SubCell"/>
</dbReference>
<feature type="domain" description="Major facilitator superfamily (MFS) profile" evidence="9">
    <location>
        <begin position="19"/>
        <end position="441"/>
    </location>
</feature>
<organism evidence="10 11">
    <name type="scientific">Salinisphaera japonica YTM-1</name>
    <dbReference type="NCBI Taxonomy" id="1209778"/>
    <lineage>
        <taxon>Bacteria</taxon>
        <taxon>Pseudomonadati</taxon>
        <taxon>Pseudomonadota</taxon>
        <taxon>Gammaproteobacteria</taxon>
        <taxon>Salinisphaerales</taxon>
        <taxon>Salinisphaeraceae</taxon>
        <taxon>Salinisphaera</taxon>
    </lineage>
</organism>
<feature type="transmembrane region" description="Helical" evidence="8">
    <location>
        <begin position="55"/>
        <end position="74"/>
    </location>
</feature>
<dbReference type="InParanoid" id="A0A423Q0J9"/>